<organism evidence="1 2">
    <name type="scientific">Microthlaspi erraticum</name>
    <dbReference type="NCBI Taxonomy" id="1685480"/>
    <lineage>
        <taxon>Eukaryota</taxon>
        <taxon>Viridiplantae</taxon>
        <taxon>Streptophyta</taxon>
        <taxon>Embryophyta</taxon>
        <taxon>Tracheophyta</taxon>
        <taxon>Spermatophyta</taxon>
        <taxon>Magnoliopsida</taxon>
        <taxon>eudicotyledons</taxon>
        <taxon>Gunneridae</taxon>
        <taxon>Pentapetalae</taxon>
        <taxon>rosids</taxon>
        <taxon>malvids</taxon>
        <taxon>Brassicales</taxon>
        <taxon>Brassicaceae</taxon>
        <taxon>Coluteocarpeae</taxon>
        <taxon>Microthlaspi</taxon>
    </lineage>
</organism>
<protein>
    <submittedName>
        <fullName evidence="1">Uncharacterized protein</fullName>
    </submittedName>
</protein>
<dbReference type="EMBL" id="CACVBM020001335">
    <property type="protein sequence ID" value="CAA7045969.1"/>
    <property type="molecule type" value="Genomic_DNA"/>
</dbReference>
<proteinExistence type="predicted"/>
<gene>
    <name evidence="1" type="ORF">MERR_LOCUS33204</name>
</gene>
<dbReference type="Proteomes" id="UP000467841">
    <property type="component" value="Unassembled WGS sequence"/>
</dbReference>
<keyword evidence="2" id="KW-1185">Reference proteome</keyword>
<sequence>MGGGAWPFLVGGAICLGLSQKIQEEVELSGSQKLVELETEAYLRLKTICDEFQSTKVEMEYDIVLLNECEITAVVTPVTRTPEKRRRIKTSVNLTSFNCDAITMVPNPRCS</sequence>
<name>A0A6D2JPR4_9BRAS</name>
<comment type="caution">
    <text evidence="1">The sequence shown here is derived from an EMBL/GenBank/DDBJ whole genome shotgun (WGS) entry which is preliminary data.</text>
</comment>
<evidence type="ECO:0000313" key="1">
    <source>
        <dbReference type="EMBL" id="CAA7045969.1"/>
    </source>
</evidence>
<reference evidence="1" key="1">
    <citation type="submission" date="2020-01" db="EMBL/GenBank/DDBJ databases">
        <authorList>
            <person name="Mishra B."/>
        </authorList>
    </citation>
    <scope>NUCLEOTIDE SEQUENCE [LARGE SCALE GENOMIC DNA]</scope>
</reference>
<evidence type="ECO:0000313" key="2">
    <source>
        <dbReference type="Proteomes" id="UP000467841"/>
    </source>
</evidence>
<dbReference type="AlphaFoldDB" id="A0A6D2JPR4"/>
<accession>A0A6D2JPR4</accession>